<sequence length="67" mass="7654">MIVKYNQRKETIESLLDAGKEKSVFTESLESLVPKVDDAQERSKLTSLINAMEKEIVQNVEIKSNRT</sequence>
<proteinExistence type="predicted"/>
<evidence type="ECO:0000313" key="1">
    <source>
        <dbReference type="Proteomes" id="UP000887579"/>
    </source>
</evidence>
<organism evidence="1 2">
    <name type="scientific">Panagrolaimus sp. ES5</name>
    <dbReference type="NCBI Taxonomy" id="591445"/>
    <lineage>
        <taxon>Eukaryota</taxon>
        <taxon>Metazoa</taxon>
        <taxon>Ecdysozoa</taxon>
        <taxon>Nematoda</taxon>
        <taxon>Chromadorea</taxon>
        <taxon>Rhabditida</taxon>
        <taxon>Tylenchina</taxon>
        <taxon>Panagrolaimomorpha</taxon>
        <taxon>Panagrolaimoidea</taxon>
        <taxon>Panagrolaimidae</taxon>
        <taxon>Panagrolaimus</taxon>
    </lineage>
</organism>
<name>A0AC34G239_9BILA</name>
<accession>A0AC34G239</accession>
<evidence type="ECO:0000313" key="2">
    <source>
        <dbReference type="WBParaSite" id="ES5_v2.g23831.t1"/>
    </source>
</evidence>
<reference evidence="2" key="1">
    <citation type="submission" date="2022-11" db="UniProtKB">
        <authorList>
            <consortium name="WormBaseParasite"/>
        </authorList>
    </citation>
    <scope>IDENTIFICATION</scope>
</reference>
<dbReference type="WBParaSite" id="ES5_v2.g23831.t1">
    <property type="protein sequence ID" value="ES5_v2.g23831.t1"/>
    <property type="gene ID" value="ES5_v2.g23831"/>
</dbReference>
<protein>
    <submittedName>
        <fullName evidence="2">Uncharacterized protein</fullName>
    </submittedName>
</protein>
<dbReference type="Proteomes" id="UP000887579">
    <property type="component" value="Unplaced"/>
</dbReference>